<dbReference type="InterPro" id="IPR038232">
    <property type="entry name" value="PknH-like_Extracell_sf"/>
</dbReference>
<feature type="compositionally biased region" description="Pro residues" evidence="1">
    <location>
        <begin position="25"/>
        <end position="68"/>
    </location>
</feature>
<evidence type="ECO:0000313" key="5">
    <source>
        <dbReference type="Proteomes" id="UP000237911"/>
    </source>
</evidence>
<gene>
    <name evidence="4" type="ORF">C5U48_14255</name>
</gene>
<keyword evidence="2" id="KW-0812">Transmembrane</keyword>
<organism evidence="4 5">
    <name type="scientific">Mycolicibacter virginiensis</name>
    <dbReference type="NCBI Taxonomy" id="1795032"/>
    <lineage>
        <taxon>Bacteria</taxon>
        <taxon>Bacillati</taxon>
        <taxon>Actinomycetota</taxon>
        <taxon>Actinomycetes</taxon>
        <taxon>Mycobacteriales</taxon>
        <taxon>Mycobacteriaceae</taxon>
        <taxon>Mycolicibacter</taxon>
    </lineage>
</organism>
<comment type="caution">
    <text evidence="4">The sequence shown here is derived from an EMBL/GenBank/DDBJ whole genome shotgun (WGS) entry which is preliminary data.</text>
</comment>
<protein>
    <submittedName>
        <fullName evidence="4">Sensor domain-containing protein</fullName>
    </submittedName>
</protein>
<feature type="domain" description="PknH-like extracellular" evidence="3">
    <location>
        <begin position="126"/>
        <end position="315"/>
    </location>
</feature>
<evidence type="ECO:0000313" key="4">
    <source>
        <dbReference type="EMBL" id="PQM51573.1"/>
    </source>
</evidence>
<dbReference type="AlphaFoldDB" id="A0A9X7ILR7"/>
<sequence length="323" mass="33487">MPVEAGPPVTGPEGMWGHLMSEPHGPTPNPYHQPPFAPMNQPIPPVGGGPFPPPLLPPGLSGPPPGSPGPNRRKIWTVLATVAVIAVIGVVLTVTLSGRDRHDTAKPAAKTGTSVTGSASSDKSPVPAAKIAGLLPRQEDLAAAVGDPELGVVASGEAMDEVTVVDADCQGISSVASGPVYAGTGWTAIRWQRWYSPPDIDTHDLKHGLLVSVAAFPRAENAQAFYAKQSDKWKRCAGRTLNMTVTNGDNEPRVFWTVTEVTESDELVKTTAISEGGGGWACQDALTIRNNIVAQADVCGNSIPANAAQDILGSITPKVDAAG</sequence>
<dbReference type="EMBL" id="PUEV01000064">
    <property type="protein sequence ID" value="PQM51573.1"/>
    <property type="molecule type" value="Genomic_DNA"/>
</dbReference>
<dbReference type="Proteomes" id="UP000237911">
    <property type="component" value="Unassembled WGS sequence"/>
</dbReference>
<evidence type="ECO:0000256" key="1">
    <source>
        <dbReference type="SAM" id="MobiDB-lite"/>
    </source>
</evidence>
<feature type="transmembrane region" description="Helical" evidence="2">
    <location>
        <begin position="75"/>
        <end position="96"/>
    </location>
</feature>
<evidence type="ECO:0000259" key="3">
    <source>
        <dbReference type="Pfam" id="PF14032"/>
    </source>
</evidence>
<keyword evidence="5" id="KW-1185">Reference proteome</keyword>
<feature type="compositionally biased region" description="Polar residues" evidence="1">
    <location>
        <begin position="111"/>
        <end position="123"/>
    </location>
</feature>
<dbReference type="Gene3D" id="3.40.1000.70">
    <property type="entry name" value="PknH-like extracellular domain"/>
    <property type="match status" value="1"/>
</dbReference>
<proteinExistence type="predicted"/>
<feature type="region of interest" description="Disordered" evidence="1">
    <location>
        <begin position="101"/>
        <end position="126"/>
    </location>
</feature>
<evidence type="ECO:0000256" key="2">
    <source>
        <dbReference type="SAM" id="Phobius"/>
    </source>
</evidence>
<feature type="region of interest" description="Disordered" evidence="1">
    <location>
        <begin position="1"/>
        <end position="69"/>
    </location>
</feature>
<dbReference type="Pfam" id="PF14032">
    <property type="entry name" value="PknH_C"/>
    <property type="match status" value="1"/>
</dbReference>
<accession>A0A9X7ILR7</accession>
<dbReference type="InterPro" id="IPR026954">
    <property type="entry name" value="PknH-like_Extracell"/>
</dbReference>
<name>A0A9X7ILR7_9MYCO</name>
<keyword evidence="2" id="KW-0472">Membrane</keyword>
<reference evidence="4 5" key="1">
    <citation type="submission" date="2018-02" db="EMBL/GenBank/DDBJ databases">
        <title>Draft genome sequence of Mycobacterium virginiense isolated from mud of a swine farm in Japan.</title>
        <authorList>
            <person name="Ohya K."/>
        </authorList>
    </citation>
    <scope>NUCLEOTIDE SEQUENCE [LARGE SCALE GENOMIC DNA]</scope>
    <source>
        <strain evidence="4 5">GF75</strain>
    </source>
</reference>
<keyword evidence="2" id="KW-1133">Transmembrane helix</keyword>